<feature type="transmembrane region" description="Helical" evidence="12">
    <location>
        <begin position="544"/>
        <end position="564"/>
    </location>
</feature>
<reference evidence="14" key="1">
    <citation type="submission" date="2019-06" db="EMBL/GenBank/DDBJ databases">
        <authorList>
            <person name="Murdoch R.W."/>
            <person name="Fathepure B."/>
        </authorList>
    </citation>
    <scope>NUCLEOTIDE SEQUENCE</scope>
</reference>
<evidence type="ECO:0000256" key="7">
    <source>
        <dbReference type="ARBA" id="ARBA00022676"/>
    </source>
</evidence>
<comment type="similarity">
    <text evidence="3">Belongs to the glycosyltransferase 2 family. OpgH subfamily.</text>
</comment>
<dbReference type="NCBIfam" id="NF003962">
    <property type="entry name" value="PRK05454.2-5"/>
    <property type="match status" value="1"/>
</dbReference>
<sequence length="640" mass="70354">MHSPEASTSPVTDRVHCPGAGLRRAVFALLVLSSAAGGVFLMFSILRANDTTILEWGILALFTVTFTWIVAAFWSAVAGFVLSLARRHPLTLAASPVPDSGPTGRVAVVMPVYNEDPGRVLAGLEATWHSLVATGAGERFDFHLLSDTRDEAIAEAEAAGCAELAERLDADGRLFYRRRDDNAGRKAGNIADFCRRWGGRYDFMVVLDADSVMSGDALLALARTMWRHPSAGIIQTVPIPVRQRTPFGRFLQFAARLYSPMLATGLSFWQMDAANYWGHNAIIRVRAFSDCCGLPALPGRPPLGGDILSHDFVEAALMRRGGWHVYLLPEIEGSYEEVPSNLLDFAKRDRRWAQGNLQHLRLLAAYGLHPLSRVHFLMGATAYISSLLWLFMLALSTVDALTRALNQGEFFRRGYQLFPDWPVAKTTEIASLLMITVALLLLPKVLGVLRALLRADERRAFGGGWRLAWNALTETVFSVLIAPVMMVFHAGFVLAVLSGSRTGWDPQVRDGRAVAWREAARRTALATIGGLLWGGVTAWLALGFFWWLTPIVAGLVLAAPIVVCSSRLDWGEWMVRSGTWAAPEERRPPAVLGLLDTTLAAEGRGAARRLPALPPERPLAMPVQSLERGAHWRRTRVRLS</sequence>
<dbReference type="PANTHER" id="PTHR43867:SF5">
    <property type="entry name" value="GLUCANS BIOSYNTHESIS GLUCOSYLTRANSFERASE H"/>
    <property type="match status" value="1"/>
</dbReference>
<dbReference type="PANTHER" id="PTHR43867">
    <property type="entry name" value="CELLULOSE SYNTHASE CATALYTIC SUBUNIT A [UDP-FORMING]"/>
    <property type="match status" value="1"/>
</dbReference>
<keyword evidence="7 14" id="KW-0328">Glycosyltransferase</keyword>
<feature type="transmembrane region" description="Helical" evidence="12">
    <location>
        <begin position="474"/>
        <end position="497"/>
    </location>
</feature>
<keyword evidence="8 14" id="KW-0808">Transferase</keyword>
<keyword evidence="11 12" id="KW-0472">Membrane</keyword>
<dbReference type="EMBL" id="MN079081">
    <property type="protein sequence ID" value="QEA04225.1"/>
    <property type="molecule type" value="Genomic_DNA"/>
</dbReference>
<evidence type="ECO:0000256" key="11">
    <source>
        <dbReference type="ARBA" id="ARBA00023136"/>
    </source>
</evidence>
<dbReference type="Pfam" id="PF13632">
    <property type="entry name" value="Glyco_trans_2_3"/>
    <property type="match status" value="1"/>
</dbReference>
<evidence type="ECO:0000256" key="5">
    <source>
        <dbReference type="ARBA" id="ARBA00022475"/>
    </source>
</evidence>
<protein>
    <recommendedName>
        <fullName evidence="4">Glucans biosynthesis glucosyltransferase H</fullName>
    </recommendedName>
</protein>
<dbReference type="Gene3D" id="3.90.550.10">
    <property type="entry name" value="Spore Coat Polysaccharide Biosynthesis Protein SpsA, Chain A"/>
    <property type="match status" value="1"/>
</dbReference>
<organism evidence="14">
    <name type="scientific">uncultured organism</name>
    <dbReference type="NCBI Taxonomy" id="155900"/>
    <lineage>
        <taxon>unclassified sequences</taxon>
        <taxon>environmental samples</taxon>
    </lineage>
</organism>
<keyword evidence="9 12" id="KW-0812">Transmembrane</keyword>
<keyword evidence="5" id="KW-1003">Cell membrane</keyword>
<dbReference type="InterPro" id="IPR050321">
    <property type="entry name" value="Glycosyltr_2/OpgH_subfam"/>
</dbReference>
<evidence type="ECO:0000256" key="12">
    <source>
        <dbReference type="SAM" id="Phobius"/>
    </source>
</evidence>
<accession>A0A5B8RBT0</accession>
<dbReference type="InterPro" id="IPR001173">
    <property type="entry name" value="Glyco_trans_2-like"/>
</dbReference>
<comment type="subcellular location">
    <subcellularLocation>
        <location evidence="1">Cell inner membrane</location>
        <topology evidence="1">Multi-pass membrane protein</topology>
    </subcellularLocation>
</comment>
<name>A0A5B8RBT0_9ZZZZ</name>
<gene>
    <name evidence="14" type="primary">mdoH</name>
    <name evidence="14" type="ORF">KBTEX_00529</name>
</gene>
<dbReference type="CDD" id="cd04191">
    <property type="entry name" value="Glucan_BSP_MdoH"/>
    <property type="match status" value="1"/>
</dbReference>
<evidence type="ECO:0000259" key="13">
    <source>
        <dbReference type="Pfam" id="PF13632"/>
    </source>
</evidence>
<evidence type="ECO:0000256" key="4">
    <source>
        <dbReference type="ARBA" id="ARBA00020585"/>
    </source>
</evidence>
<proteinExistence type="inferred from homology"/>
<evidence type="ECO:0000256" key="8">
    <source>
        <dbReference type="ARBA" id="ARBA00022679"/>
    </source>
</evidence>
<feature type="transmembrane region" description="Helical" evidence="12">
    <location>
        <begin position="58"/>
        <end position="82"/>
    </location>
</feature>
<evidence type="ECO:0000256" key="3">
    <source>
        <dbReference type="ARBA" id="ARBA00009337"/>
    </source>
</evidence>
<comment type="pathway">
    <text evidence="2">Glycan metabolism; osmoregulated periplasmic glucan (OPG) biosynthesis.</text>
</comment>
<evidence type="ECO:0000256" key="2">
    <source>
        <dbReference type="ARBA" id="ARBA00005001"/>
    </source>
</evidence>
<dbReference type="NCBIfam" id="NF003958">
    <property type="entry name" value="PRK05454.2-1"/>
    <property type="match status" value="1"/>
</dbReference>
<evidence type="ECO:0000256" key="10">
    <source>
        <dbReference type="ARBA" id="ARBA00022989"/>
    </source>
</evidence>
<dbReference type="AlphaFoldDB" id="A0A5B8RBT0"/>
<evidence type="ECO:0000313" key="14">
    <source>
        <dbReference type="EMBL" id="QEA04225.1"/>
    </source>
</evidence>
<dbReference type="GO" id="GO:0005886">
    <property type="term" value="C:plasma membrane"/>
    <property type="evidence" value="ECO:0007669"/>
    <property type="project" value="UniProtKB-SubCell"/>
</dbReference>
<feature type="domain" description="Glycosyltransferase 2-like" evidence="13">
    <location>
        <begin position="205"/>
        <end position="396"/>
    </location>
</feature>
<feature type="transmembrane region" description="Helical" evidence="12">
    <location>
        <begin position="26"/>
        <end position="46"/>
    </location>
</feature>
<evidence type="ECO:0000256" key="6">
    <source>
        <dbReference type="ARBA" id="ARBA00022519"/>
    </source>
</evidence>
<dbReference type="GO" id="GO:0016758">
    <property type="term" value="F:hexosyltransferase activity"/>
    <property type="evidence" value="ECO:0007669"/>
    <property type="project" value="TreeGrafter"/>
</dbReference>
<feature type="transmembrane region" description="Helical" evidence="12">
    <location>
        <begin position="376"/>
        <end position="395"/>
    </location>
</feature>
<keyword evidence="10 12" id="KW-1133">Transmembrane helix</keyword>
<evidence type="ECO:0000256" key="9">
    <source>
        <dbReference type="ARBA" id="ARBA00022692"/>
    </source>
</evidence>
<evidence type="ECO:0000256" key="1">
    <source>
        <dbReference type="ARBA" id="ARBA00004429"/>
    </source>
</evidence>
<feature type="transmembrane region" description="Helical" evidence="12">
    <location>
        <begin position="429"/>
        <end position="453"/>
    </location>
</feature>
<dbReference type="SUPFAM" id="SSF53448">
    <property type="entry name" value="Nucleotide-diphospho-sugar transferases"/>
    <property type="match status" value="1"/>
</dbReference>
<dbReference type="InterPro" id="IPR029044">
    <property type="entry name" value="Nucleotide-diphossugar_trans"/>
</dbReference>
<keyword evidence="6" id="KW-0997">Cell inner membrane</keyword>